<keyword evidence="3 5" id="KW-0694">RNA-binding</keyword>
<evidence type="ECO:0000256" key="6">
    <source>
        <dbReference type="SAM" id="MobiDB-lite"/>
    </source>
</evidence>
<dbReference type="GO" id="GO:0006409">
    <property type="term" value="P:tRNA export from nucleus"/>
    <property type="evidence" value="ECO:0007669"/>
    <property type="project" value="TreeGrafter"/>
</dbReference>
<dbReference type="Pfam" id="PF17404">
    <property type="entry name" value="Nrap_D3"/>
    <property type="match status" value="1"/>
</dbReference>
<keyword evidence="5" id="KW-0687">Ribonucleoprotein</keyword>
<dbReference type="InterPro" id="IPR005554">
    <property type="entry name" value="NOL6/Upt22"/>
</dbReference>
<dbReference type="InterPro" id="IPR035370">
    <property type="entry name" value="Nrap_D5"/>
</dbReference>
<name>A0AAI8Z6X8_9PEZI</name>
<dbReference type="InterPro" id="IPR035082">
    <property type="entry name" value="Nrap_D1"/>
</dbReference>
<comment type="subcellular location">
    <subcellularLocation>
        <location evidence="1 5">Nucleus</location>
        <location evidence="1 5">Nucleolus</location>
    </subcellularLocation>
</comment>
<dbReference type="Pfam" id="PF17405">
    <property type="entry name" value="Nrap_D4"/>
    <property type="match status" value="1"/>
</dbReference>
<dbReference type="GO" id="GO:0006364">
    <property type="term" value="P:rRNA processing"/>
    <property type="evidence" value="ECO:0007669"/>
    <property type="project" value="UniProtKB-KW"/>
</dbReference>
<keyword evidence="4 5" id="KW-0539">Nucleus</keyword>
<keyword evidence="5" id="KW-0690">Ribosome biogenesis</keyword>
<dbReference type="Pfam" id="PF17407">
    <property type="entry name" value="Nrap_D6"/>
    <property type="match status" value="1"/>
</dbReference>
<feature type="domain" description="Nrap protein" evidence="12">
    <location>
        <begin position="1044"/>
        <end position="1163"/>
    </location>
</feature>
<feature type="region of interest" description="Disordered" evidence="6">
    <location>
        <begin position="1"/>
        <end position="112"/>
    </location>
</feature>
<evidence type="ECO:0000259" key="11">
    <source>
        <dbReference type="Pfam" id="PF17406"/>
    </source>
</evidence>
<feature type="domain" description="Nrap protein" evidence="8">
    <location>
        <begin position="376"/>
        <end position="517"/>
    </location>
</feature>
<comment type="similarity">
    <text evidence="2 5">Belongs to the NRAP family.</text>
</comment>
<evidence type="ECO:0000256" key="3">
    <source>
        <dbReference type="ARBA" id="ARBA00022884"/>
    </source>
</evidence>
<evidence type="ECO:0000259" key="8">
    <source>
        <dbReference type="Pfam" id="PF17403"/>
    </source>
</evidence>
<reference evidence="13" key="1">
    <citation type="submission" date="2023-11" db="EMBL/GenBank/DDBJ databases">
        <authorList>
            <person name="Alioto T."/>
            <person name="Alioto T."/>
            <person name="Gomez Garrido J."/>
        </authorList>
    </citation>
    <scope>NUCLEOTIDE SEQUENCE</scope>
</reference>
<feature type="domain" description="Nrap protein" evidence="11">
    <location>
        <begin position="885"/>
        <end position="1041"/>
    </location>
</feature>
<comment type="caution">
    <text evidence="13">The sequence shown here is derived from an EMBL/GenBank/DDBJ whole genome shotgun (WGS) entry which is preliminary data.</text>
</comment>
<dbReference type="Pfam" id="PF03813">
    <property type="entry name" value="Nrap"/>
    <property type="match status" value="1"/>
</dbReference>
<evidence type="ECO:0000256" key="2">
    <source>
        <dbReference type="ARBA" id="ARBA00006674"/>
    </source>
</evidence>
<dbReference type="PANTHER" id="PTHR17972">
    <property type="entry name" value="NUCLEOLAR RNA-ASSOCIATED PROTEIN"/>
    <property type="match status" value="1"/>
</dbReference>
<dbReference type="GO" id="GO:0032545">
    <property type="term" value="C:CURI complex"/>
    <property type="evidence" value="ECO:0007669"/>
    <property type="project" value="TreeGrafter"/>
</dbReference>
<evidence type="ECO:0000259" key="12">
    <source>
        <dbReference type="Pfam" id="PF17407"/>
    </source>
</evidence>
<dbReference type="Pfam" id="PF17406">
    <property type="entry name" value="Nrap_D5"/>
    <property type="match status" value="1"/>
</dbReference>
<proteinExistence type="inferred from homology"/>
<evidence type="ECO:0000256" key="1">
    <source>
        <dbReference type="ARBA" id="ARBA00004604"/>
    </source>
</evidence>
<dbReference type="Pfam" id="PF17403">
    <property type="entry name" value="Nrap_D2"/>
    <property type="match status" value="1"/>
</dbReference>
<accession>A0AAI8Z6X8</accession>
<dbReference type="InterPro" id="IPR035368">
    <property type="entry name" value="Nrap_D3"/>
</dbReference>
<evidence type="ECO:0000313" key="13">
    <source>
        <dbReference type="EMBL" id="CAK4033598.1"/>
    </source>
</evidence>
<dbReference type="InterPro" id="IPR035367">
    <property type="entry name" value="Nrap_D2"/>
</dbReference>
<dbReference type="InterPro" id="IPR035369">
    <property type="entry name" value="Nrap_D4"/>
</dbReference>
<gene>
    <name evidence="13" type="ORF">LECACI_7A008756</name>
</gene>
<evidence type="ECO:0000256" key="5">
    <source>
        <dbReference type="RuleBase" id="RU364032"/>
    </source>
</evidence>
<evidence type="ECO:0000256" key="4">
    <source>
        <dbReference type="ARBA" id="ARBA00023242"/>
    </source>
</evidence>
<evidence type="ECO:0000313" key="14">
    <source>
        <dbReference type="Proteomes" id="UP001296104"/>
    </source>
</evidence>
<organism evidence="13 14">
    <name type="scientific">Lecanosticta acicola</name>
    <dbReference type="NCBI Taxonomy" id="111012"/>
    <lineage>
        <taxon>Eukaryota</taxon>
        <taxon>Fungi</taxon>
        <taxon>Dikarya</taxon>
        <taxon>Ascomycota</taxon>
        <taxon>Pezizomycotina</taxon>
        <taxon>Dothideomycetes</taxon>
        <taxon>Dothideomycetidae</taxon>
        <taxon>Mycosphaerellales</taxon>
        <taxon>Mycosphaerellaceae</taxon>
        <taxon>Lecanosticta</taxon>
    </lineage>
</organism>
<dbReference type="GO" id="GO:0034456">
    <property type="term" value="C:UTP-C complex"/>
    <property type="evidence" value="ECO:0007669"/>
    <property type="project" value="TreeGrafter"/>
</dbReference>
<feature type="compositionally biased region" description="Polar residues" evidence="6">
    <location>
        <begin position="101"/>
        <end position="112"/>
    </location>
</feature>
<dbReference type="InterPro" id="IPR035371">
    <property type="entry name" value="Nrap_D6"/>
</dbReference>
<feature type="compositionally biased region" description="Acidic residues" evidence="6">
    <location>
        <begin position="48"/>
        <end position="76"/>
    </location>
</feature>
<sequence length="1168" mass="130081">MAPPASKKRKTEHVSSGDDASEASFASFSDEDTYGGVGLEHGTSGVDSAEEIDVDGDDEVEAGQNDDEEDTEDGDDAQAGAEMSKGAKLKSTRQDNGKPPTKSSRNAQSGTSAYVHGTFKSNVFKLQVDELLAQIRPKHGKREAAAEAALHSLKKTIEHIPARGPFLSADAERDLIKQKIAVPFPDPRPPKDAKYKFAYAKPANINVVGSFALKTSTRSREILEVDMMVTMPGSLFEEKDYLNLRYFYKRAFYLSCVAAGLKSAHKSEYSLRYTLFHDNPLKPILVLAPIGQKSDALESVPAPKWRINIIPCIAETQFPVDKLQPDRNCVRNSSGTSDHVDHVQVPTLFYNSSLRSDMLMTSYLKLLHAASKSCEAFVDACMLGSTWLRQRGFESSIHAGGFGNFEWAALMALCLTGGGSNGRQLLSQGYSSYQLFKATVQLLAVRDFVKQPLLVGDTPDAPKSADGLPLVWDVERAHNLFFKVPQWSYRLLKQESKSTLNALGDQLHDGFDATFILRVHDPLYRYDHVLELPQKSLSTGESNLESTFAQARLRELYRVLKQGLGDRVNQIRINQPALPAWQLGSSTPKESVQGNITVGLLVNPENVRRTVDHGPSAENKAEAAEFRKFWGEKAELRRFKDGSILESLVWASPQESGHTVLEQIVRYLLSHRFALVSSDELRFHGDGFPKFVRGGSERTPFEHMMASYKKFETDIRTLEDLPLSIRSIMPADAQLRYASMRPPFGGKLLYRATPADVVLQFEGSARWPDDLGAIQRTKIAFLLKLNELLMESVSSITTRIGLENEGQDVLNQGFLDVTYDSEATFRLRIYHEREQTLHERVLKDKSVDPKSREVSALGLAKYKRDYIKSPAHTQAISRLCTRHAPLSGSIRLTKRWFASHLLTHHIADEVIELLVARTFTHPFPWQTPSSVQTGFLRTLFWISRWDWRAEPLVVDLSGGGELKQAGMQSIRTNFEAWRKLDPAMNRVALFAASNVDADGVTWTDENKPAKVVAGRMTALAKAACAEVAEKQLSLEPASLFTSPLEDFDFALHLSTDKKKTNGFKNLELKALQDTDMIGYEPVQSLLAELEDVYGSAVLFFNGGSEQDVIAGLWSPVTARRAWKVNLAYSTIPRGEDQDTQADLNKSAMLSEIARLGGDLIEKVEIFQK</sequence>
<dbReference type="AlphaFoldDB" id="A0AAI8Z6X8"/>
<dbReference type="Proteomes" id="UP001296104">
    <property type="component" value="Unassembled WGS sequence"/>
</dbReference>
<feature type="domain" description="Nrap protein" evidence="9">
    <location>
        <begin position="523"/>
        <end position="673"/>
    </location>
</feature>
<dbReference type="PANTHER" id="PTHR17972:SF0">
    <property type="entry name" value="NUCLEOLAR PROTEIN 6"/>
    <property type="match status" value="1"/>
</dbReference>
<keyword evidence="5" id="KW-0698">rRNA processing</keyword>
<dbReference type="Gene3D" id="1.10.1410.10">
    <property type="match status" value="1"/>
</dbReference>
<feature type="domain" description="Nrap protein" evidence="7">
    <location>
        <begin position="225"/>
        <end position="373"/>
    </location>
</feature>
<dbReference type="Gene3D" id="3.30.70.3030">
    <property type="match status" value="1"/>
</dbReference>
<dbReference type="GO" id="GO:0003723">
    <property type="term" value="F:RNA binding"/>
    <property type="evidence" value="ECO:0007669"/>
    <property type="project" value="UniProtKB-KW"/>
</dbReference>
<protein>
    <recommendedName>
        <fullName evidence="5">U3 small nucleolar RNA-associated protein 22</fullName>
    </recommendedName>
</protein>
<keyword evidence="14" id="KW-1185">Reference proteome</keyword>
<evidence type="ECO:0000259" key="7">
    <source>
        <dbReference type="Pfam" id="PF03813"/>
    </source>
</evidence>
<feature type="domain" description="Nrap protein" evidence="10">
    <location>
        <begin position="697"/>
        <end position="881"/>
    </location>
</feature>
<dbReference type="EMBL" id="CAVMBE010000089">
    <property type="protein sequence ID" value="CAK4033598.1"/>
    <property type="molecule type" value="Genomic_DNA"/>
</dbReference>
<feature type="compositionally biased region" description="Basic residues" evidence="6">
    <location>
        <begin position="1"/>
        <end position="11"/>
    </location>
</feature>
<evidence type="ECO:0000259" key="10">
    <source>
        <dbReference type="Pfam" id="PF17405"/>
    </source>
</evidence>
<evidence type="ECO:0000259" key="9">
    <source>
        <dbReference type="Pfam" id="PF17404"/>
    </source>
</evidence>
<dbReference type="GO" id="GO:0032040">
    <property type="term" value="C:small-subunit processome"/>
    <property type="evidence" value="ECO:0007669"/>
    <property type="project" value="TreeGrafter"/>
</dbReference>